<dbReference type="EMBL" id="JABANM010013759">
    <property type="protein sequence ID" value="KAF4733821.1"/>
    <property type="molecule type" value="Genomic_DNA"/>
</dbReference>
<organism evidence="2 3">
    <name type="scientific">Perkinsus olseni</name>
    <name type="common">Perkinsus atlanticus</name>
    <dbReference type="NCBI Taxonomy" id="32597"/>
    <lineage>
        <taxon>Eukaryota</taxon>
        <taxon>Sar</taxon>
        <taxon>Alveolata</taxon>
        <taxon>Perkinsozoa</taxon>
        <taxon>Perkinsea</taxon>
        <taxon>Perkinsida</taxon>
        <taxon>Perkinsidae</taxon>
        <taxon>Perkinsus</taxon>
    </lineage>
</organism>
<evidence type="ECO:0000256" key="1">
    <source>
        <dbReference type="SAM" id="MobiDB-lite"/>
    </source>
</evidence>
<feature type="region of interest" description="Disordered" evidence="1">
    <location>
        <begin position="36"/>
        <end position="55"/>
    </location>
</feature>
<protein>
    <submittedName>
        <fullName evidence="2">Uncharacterized protein</fullName>
    </submittedName>
</protein>
<sequence length="55" mass="6069">RSVETEEGWRYSPSQREDERQLGSKYMLGADGSLFSYGTASATTAPPQEEPVDLS</sequence>
<accession>A0A7J6SLV7</accession>
<feature type="non-terminal residue" evidence="2">
    <location>
        <position position="1"/>
    </location>
</feature>
<feature type="region of interest" description="Disordered" evidence="1">
    <location>
        <begin position="1"/>
        <end position="23"/>
    </location>
</feature>
<feature type="compositionally biased region" description="Polar residues" evidence="1">
    <location>
        <begin position="36"/>
        <end position="46"/>
    </location>
</feature>
<evidence type="ECO:0000313" key="2">
    <source>
        <dbReference type="EMBL" id="KAF4733821.1"/>
    </source>
</evidence>
<evidence type="ECO:0000313" key="3">
    <source>
        <dbReference type="Proteomes" id="UP000574390"/>
    </source>
</evidence>
<name>A0A7J6SLV7_PEROL</name>
<reference evidence="2 3" key="1">
    <citation type="submission" date="2020-04" db="EMBL/GenBank/DDBJ databases">
        <title>Perkinsus olseni comparative genomics.</title>
        <authorList>
            <person name="Bogema D.R."/>
        </authorList>
    </citation>
    <scope>NUCLEOTIDE SEQUENCE [LARGE SCALE GENOMIC DNA]</scope>
    <source>
        <strain evidence="2">ATCC PRA-205</strain>
    </source>
</reference>
<proteinExistence type="predicted"/>
<gene>
    <name evidence="2" type="ORF">FOZ62_007123</name>
</gene>
<comment type="caution">
    <text evidence="2">The sequence shown here is derived from an EMBL/GenBank/DDBJ whole genome shotgun (WGS) entry which is preliminary data.</text>
</comment>
<dbReference type="AlphaFoldDB" id="A0A7J6SLV7"/>
<feature type="non-terminal residue" evidence="2">
    <location>
        <position position="55"/>
    </location>
</feature>
<dbReference type="Proteomes" id="UP000574390">
    <property type="component" value="Unassembled WGS sequence"/>
</dbReference>
<feature type="compositionally biased region" description="Basic and acidic residues" evidence="1">
    <location>
        <begin position="1"/>
        <end position="22"/>
    </location>
</feature>